<reference evidence="4" key="1">
    <citation type="journal article" date="2019" name="Int. J. Syst. Evol. Microbiol.">
        <title>The Global Catalogue of Microorganisms (GCM) 10K type strain sequencing project: providing services to taxonomists for standard genome sequencing and annotation.</title>
        <authorList>
            <consortium name="The Broad Institute Genomics Platform"/>
            <consortium name="The Broad Institute Genome Sequencing Center for Infectious Disease"/>
            <person name="Wu L."/>
            <person name="Ma J."/>
        </authorList>
    </citation>
    <scope>NUCLEOTIDE SEQUENCE [LARGE SCALE GENOMIC DNA]</scope>
    <source>
        <strain evidence="4">JCM 4586</strain>
    </source>
</reference>
<keyword evidence="2" id="KW-0732">Signal</keyword>
<comment type="caution">
    <text evidence="3">The sequence shown here is derived from an EMBL/GenBank/DDBJ whole genome shotgun (WGS) entry which is preliminary data.</text>
</comment>
<accession>A0ABQ2YZB9</accession>
<dbReference type="Proteomes" id="UP000659223">
    <property type="component" value="Unassembled WGS sequence"/>
</dbReference>
<dbReference type="EMBL" id="BMUT01000011">
    <property type="protein sequence ID" value="GGX98359.1"/>
    <property type="molecule type" value="Genomic_DNA"/>
</dbReference>
<evidence type="ECO:0000256" key="2">
    <source>
        <dbReference type="SAM" id="SignalP"/>
    </source>
</evidence>
<evidence type="ECO:0000256" key="1">
    <source>
        <dbReference type="SAM" id="MobiDB-lite"/>
    </source>
</evidence>
<keyword evidence="4" id="KW-1185">Reference proteome</keyword>
<evidence type="ECO:0000313" key="4">
    <source>
        <dbReference type="Proteomes" id="UP000659223"/>
    </source>
</evidence>
<organism evidence="3 4">
    <name type="scientific">Streptomyces hiroshimensis</name>
    <dbReference type="NCBI Taxonomy" id="66424"/>
    <lineage>
        <taxon>Bacteria</taxon>
        <taxon>Bacillati</taxon>
        <taxon>Actinomycetota</taxon>
        <taxon>Actinomycetes</taxon>
        <taxon>Kitasatosporales</taxon>
        <taxon>Streptomycetaceae</taxon>
        <taxon>Streptomyces</taxon>
    </lineage>
</organism>
<gene>
    <name evidence="3" type="ORF">GCM10010324_50940</name>
</gene>
<feature type="chain" id="PRO_5046457005" evidence="2">
    <location>
        <begin position="31"/>
        <end position="76"/>
    </location>
</feature>
<dbReference type="RefSeq" id="WP_190024059.1">
    <property type="nucleotide sequence ID" value="NZ_BMUT01000011.1"/>
</dbReference>
<evidence type="ECO:0000313" key="3">
    <source>
        <dbReference type="EMBL" id="GGX98359.1"/>
    </source>
</evidence>
<name>A0ABQ2YZB9_9ACTN</name>
<protein>
    <submittedName>
        <fullName evidence="3">Uncharacterized protein</fullName>
    </submittedName>
</protein>
<feature type="signal peptide" evidence="2">
    <location>
        <begin position="1"/>
        <end position="30"/>
    </location>
</feature>
<proteinExistence type="predicted"/>
<feature type="region of interest" description="Disordered" evidence="1">
    <location>
        <begin position="41"/>
        <end position="76"/>
    </location>
</feature>
<sequence>MDTRSSPLARLRSTGALLLASLALAGAAVATTTTTTVTVTATTTTTGTGTGTGTGSSAEGADPCRPVRAGACPHRN</sequence>